<evidence type="ECO:0000313" key="1">
    <source>
        <dbReference type="EMBL" id="GAH33589.1"/>
    </source>
</evidence>
<dbReference type="EMBL" id="BARU01006551">
    <property type="protein sequence ID" value="GAH33589.1"/>
    <property type="molecule type" value="Genomic_DNA"/>
</dbReference>
<organism evidence="1">
    <name type="scientific">marine sediment metagenome</name>
    <dbReference type="NCBI Taxonomy" id="412755"/>
    <lineage>
        <taxon>unclassified sequences</taxon>
        <taxon>metagenomes</taxon>
        <taxon>ecological metagenomes</taxon>
    </lineage>
</organism>
<dbReference type="AlphaFoldDB" id="X1FW89"/>
<proteinExistence type="predicted"/>
<comment type="caution">
    <text evidence="1">The sequence shown here is derived from an EMBL/GenBank/DDBJ whole genome shotgun (WGS) entry which is preliminary data.</text>
</comment>
<feature type="non-terminal residue" evidence="1">
    <location>
        <position position="71"/>
    </location>
</feature>
<protein>
    <submittedName>
        <fullName evidence="1">Uncharacterized protein</fullName>
    </submittedName>
</protein>
<gene>
    <name evidence="1" type="ORF">S03H2_12888</name>
</gene>
<reference evidence="1" key="1">
    <citation type="journal article" date="2014" name="Front. Microbiol.">
        <title>High frequency of phylogenetically diverse reductive dehalogenase-homologous genes in deep subseafloor sedimentary metagenomes.</title>
        <authorList>
            <person name="Kawai M."/>
            <person name="Futagami T."/>
            <person name="Toyoda A."/>
            <person name="Takaki Y."/>
            <person name="Nishi S."/>
            <person name="Hori S."/>
            <person name="Arai W."/>
            <person name="Tsubouchi T."/>
            <person name="Morono Y."/>
            <person name="Uchiyama I."/>
            <person name="Ito T."/>
            <person name="Fujiyama A."/>
            <person name="Inagaki F."/>
            <person name="Takami H."/>
        </authorList>
    </citation>
    <scope>NUCLEOTIDE SEQUENCE</scope>
    <source>
        <strain evidence="1">Expedition CK06-06</strain>
    </source>
</reference>
<name>X1FW89_9ZZZZ</name>
<accession>X1FW89</accession>
<sequence>MDLIQKLFEKELFSIYPEPIVFKFLRAGVKLLNKIQLKNLFEFLEEILPEFNTSILIDGNDIRIVILLQKI</sequence>